<evidence type="ECO:0000313" key="7">
    <source>
        <dbReference type="EMBL" id="PNY29054.1"/>
    </source>
</evidence>
<dbReference type="Gene3D" id="1.20.1250.20">
    <property type="entry name" value="MFS general substrate transporter like domains"/>
    <property type="match status" value="1"/>
</dbReference>
<keyword evidence="2" id="KW-0813">Transport</keyword>
<keyword evidence="3 6" id="KW-0812">Transmembrane</keyword>
<gene>
    <name evidence="7" type="ORF">TCAP_01028</name>
</gene>
<dbReference type="GO" id="GO:0016020">
    <property type="term" value="C:membrane"/>
    <property type="evidence" value="ECO:0007669"/>
    <property type="project" value="UniProtKB-SubCell"/>
</dbReference>
<protein>
    <submittedName>
        <fullName evidence="7">Transporter</fullName>
    </submittedName>
</protein>
<evidence type="ECO:0000256" key="1">
    <source>
        <dbReference type="ARBA" id="ARBA00004141"/>
    </source>
</evidence>
<dbReference type="EMBL" id="NRSZ01000161">
    <property type="protein sequence ID" value="PNY29054.1"/>
    <property type="molecule type" value="Genomic_DNA"/>
</dbReference>
<evidence type="ECO:0000256" key="4">
    <source>
        <dbReference type="ARBA" id="ARBA00022989"/>
    </source>
</evidence>
<feature type="transmembrane region" description="Helical" evidence="6">
    <location>
        <begin position="113"/>
        <end position="131"/>
    </location>
</feature>
<feature type="non-terminal residue" evidence="7">
    <location>
        <position position="1"/>
    </location>
</feature>
<evidence type="ECO:0000256" key="5">
    <source>
        <dbReference type="ARBA" id="ARBA00023136"/>
    </source>
</evidence>
<dbReference type="SUPFAM" id="SSF103473">
    <property type="entry name" value="MFS general substrate transporter"/>
    <property type="match status" value="1"/>
</dbReference>
<comment type="caution">
    <text evidence="7">The sequence shown here is derived from an EMBL/GenBank/DDBJ whole genome shotgun (WGS) entry which is preliminary data.</text>
</comment>
<dbReference type="STRING" id="45235.A0A2K3QNE9"/>
<dbReference type="Proteomes" id="UP000236621">
    <property type="component" value="Unassembled WGS sequence"/>
</dbReference>
<reference evidence="7 8" key="1">
    <citation type="submission" date="2017-08" db="EMBL/GenBank/DDBJ databases">
        <title>Harnessing the power of phylogenomics to disentangle the directionality and signatures of interkingdom host jumping in the parasitic fungal genus Tolypocladium.</title>
        <authorList>
            <person name="Quandt C.A."/>
            <person name="Patterson W."/>
            <person name="Spatafora J.W."/>
        </authorList>
    </citation>
    <scope>NUCLEOTIDE SEQUENCE [LARGE SCALE GENOMIC DNA]</scope>
    <source>
        <strain evidence="7 8">CBS 113982</strain>
    </source>
</reference>
<dbReference type="AlphaFoldDB" id="A0A2K3QNE9"/>
<name>A0A2K3QNE9_9HYPO</name>
<organism evidence="7 8">
    <name type="scientific">Tolypocladium capitatum</name>
    <dbReference type="NCBI Taxonomy" id="45235"/>
    <lineage>
        <taxon>Eukaryota</taxon>
        <taxon>Fungi</taxon>
        <taxon>Dikarya</taxon>
        <taxon>Ascomycota</taxon>
        <taxon>Pezizomycotina</taxon>
        <taxon>Sordariomycetes</taxon>
        <taxon>Hypocreomycetidae</taxon>
        <taxon>Hypocreales</taxon>
        <taxon>Ophiocordycipitaceae</taxon>
        <taxon>Tolypocladium</taxon>
    </lineage>
</organism>
<evidence type="ECO:0000256" key="2">
    <source>
        <dbReference type="ARBA" id="ARBA00022448"/>
    </source>
</evidence>
<dbReference type="PANTHER" id="PTHR43791">
    <property type="entry name" value="PERMEASE-RELATED"/>
    <property type="match status" value="1"/>
</dbReference>
<feature type="transmembrane region" description="Helical" evidence="6">
    <location>
        <begin position="74"/>
        <end position="92"/>
    </location>
</feature>
<keyword evidence="5 6" id="KW-0472">Membrane</keyword>
<keyword evidence="8" id="KW-1185">Reference proteome</keyword>
<proteinExistence type="predicted"/>
<dbReference type="GO" id="GO:0022857">
    <property type="term" value="F:transmembrane transporter activity"/>
    <property type="evidence" value="ECO:0007669"/>
    <property type="project" value="TreeGrafter"/>
</dbReference>
<evidence type="ECO:0000256" key="3">
    <source>
        <dbReference type="ARBA" id="ARBA00022692"/>
    </source>
</evidence>
<evidence type="ECO:0000256" key="6">
    <source>
        <dbReference type="SAM" id="Phobius"/>
    </source>
</evidence>
<dbReference type="PANTHER" id="PTHR43791:SF13">
    <property type="entry name" value="MAJOR FACILITATOR SUPERFAMILY (MFS) PROFILE DOMAIN-CONTAINING PROTEIN"/>
    <property type="match status" value="1"/>
</dbReference>
<evidence type="ECO:0000313" key="8">
    <source>
        <dbReference type="Proteomes" id="UP000236621"/>
    </source>
</evidence>
<dbReference type="InterPro" id="IPR036259">
    <property type="entry name" value="MFS_trans_sf"/>
</dbReference>
<comment type="subcellular location">
    <subcellularLocation>
        <location evidence="1">Membrane</location>
        <topology evidence="1">Multi-pass membrane protein</topology>
    </subcellularLocation>
</comment>
<keyword evidence="4 6" id="KW-1133">Transmembrane helix</keyword>
<dbReference type="OrthoDB" id="2250022at2759"/>
<sequence length="157" mass="17220">AVGQRVSLACDFSPLRHPAERRRHGGARRARAAAHRLAHDALRVAHAPHGLPHRINVSNARLAGLYKDLHMIDTVWSAGISTFYVGYLIGQLPGKMIMAKTNPRCFMPAAMRMWSAGTICMAAMTSAMLTWCAQRRRPCALSLLRWVVGSALLPGPD</sequence>
<accession>A0A2K3QNE9</accession>